<dbReference type="InterPro" id="IPR012795">
    <property type="entry name" value="tRNA_Ile_lys_synt_N"/>
</dbReference>
<evidence type="ECO:0000256" key="4">
    <source>
        <dbReference type="ARBA" id="ARBA00022741"/>
    </source>
</evidence>
<dbReference type="Pfam" id="PF01171">
    <property type="entry name" value="ATP_bind_3"/>
    <property type="match status" value="1"/>
</dbReference>
<evidence type="ECO:0000256" key="1">
    <source>
        <dbReference type="ARBA" id="ARBA00013267"/>
    </source>
</evidence>
<dbReference type="Gene3D" id="3.40.50.620">
    <property type="entry name" value="HUPs"/>
    <property type="match status" value="1"/>
</dbReference>
<dbReference type="PANTHER" id="PTHR43033">
    <property type="entry name" value="TRNA(ILE)-LYSIDINE SYNTHASE-RELATED"/>
    <property type="match status" value="1"/>
</dbReference>
<dbReference type="Proteomes" id="UP000179334">
    <property type="component" value="Unassembled WGS sequence"/>
</dbReference>
<feature type="non-terminal residue" evidence="8">
    <location>
        <position position="259"/>
    </location>
</feature>
<keyword evidence="3" id="KW-0819">tRNA processing</keyword>
<dbReference type="GO" id="GO:0008033">
    <property type="term" value="P:tRNA processing"/>
    <property type="evidence" value="ECO:0007669"/>
    <property type="project" value="UniProtKB-KW"/>
</dbReference>
<comment type="caution">
    <text evidence="8">The sequence shown here is derived from an EMBL/GenBank/DDBJ whole genome shotgun (WGS) entry which is preliminary data.</text>
</comment>
<dbReference type="GO" id="GO:0032267">
    <property type="term" value="F:tRNA(Ile)-lysidine synthase activity"/>
    <property type="evidence" value="ECO:0007669"/>
    <property type="project" value="UniProtKB-EC"/>
</dbReference>
<dbReference type="HAMAP" id="MF_01161">
    <property type="entry name" value="tRNA_Ile_lys_synt"/>
    <property type="match status" value="1"/>
</dbReference>
<dbReference type="GO" id="GO:0005524">
    <property type="term" value="F:ATP binding"/>
    <property type="evidence" value="ECO:0007669"/>
    <property type="project" value="UniProtKB-KW"/>
</dbReference>
<dbReference type="PANTHER" id="PTHR43033:SF1">
    <property type="entry name" value="TRNA(ILE)-LYSIDINE SYNTHASE-RELATED"/>
    <property type="match status" value="1"/>
</dbReference>
<name>A0A1F6SW83_9PROT</name>
<evidence type="ECO:0000313" key="8">
    <source>
        <dbReference type="EMBL" id="OGI37123.1"/>
    </source>
</evidence>
<dbReference type="EC" id="6.3.4.19" evidence="1"/>
<dbReference type="InterPro" id="IPR012094">
    <property type="entry name" value="tRNA_Ile_lys_synt"/>
</dbReference>
<evidence type="ECO:0000256" key="2">
    <source>
        <dbReference type="ARBA" id="ARBA00022598"/>
    </source>
</evidence>
<protein>
    <recommendedName>
        <fullName evidence="1">tRNA(Ile)-lysidine synthetase</fullName>
        <ecNumber evidence="1">6.3.4.19</ecNumber>
    </recommendedName>
</protein>
<organism evidence="8 9">
    <name type="scientific">Candidatus Muproteobacteria bacterium RBG_16_64_10</name>
    <dbReference type="NCBI Taxonomy" id="1817757"/>
    <lineage>
        <taxon>Bacteria</taxon>
        <taxon>Pseudomonadati</taxon>
        <taxon>Pseudomonadota</taxon>
        <taxon>Candidatus Muproteobacteria</taxon>
    </lineage>
</organism>
<dbReference type="InterPro" id="IPR014729">
    <property type="entry name" value="Rossmann-like_a/b/a_fold"/>
</dbReference>
<dbReference type="AlphaFoldDB" id="A0A1F6SW83"/>
<sequence length="259" mass="27642">MGSSRSIDIDTDFSPAALARILLERLKLSPATRFQLAYSGGLDSHVLLHALAQLQRTHGLNLGAVHVDHGLQAASRDWAQHCARICAALGIPCIIERVQVPDARADGLEAAARRARYACLARHVGAGDALLTAHHLDDQAETVLLQLLRGAGVHGLAAMPAIAPFSAGVLARPLLGFTRTALAHYARAEKLQWIEDSSNRDLRRARNLVRHQVLPLLQQRWPAAVRQLAQTARHAAEAAALLDDLAGADLGACATGAAL</sequence>
<keyword evidence="5" id="KW-0067">ATP-binding</keyword>
<dbReference type="CDD" id="cd01992">
    <property type="entry name" value="TilS_N"/>
    <property type="match status" value="1"/>
</dbReference>
<dbReference type="InterPro" id="IPR011063">
    <property type="entry name" value="TilS/TtcA_N"/>
</dbReference>
<dbReference type="EMBL" id="MFSR01000098">
    <property type="protein sequence ID" value="OGI37123.1"/>
    <property type="molecule type" value="Genomic_DNA"/>
</dbReference>
<evidence type="ECO:0000256" key="6">
    <source>
        <dbReference type="ARBA" id="ARBA00048539"/>
    </source>
</evidence>
<proteinExistence type="inferred from homology"/>
<feature type="domain" description="tRNA(Ile)-lysidine/2-thiocytidine synthase N-terminal" evidence="7">
    <location>
        <begin position="35"/>
        <end position="212"/>
    </location>
</feature>
<evidence type="ECO:0000313" key="9">
    <source>
        <dbReference type="Proteomes" id="UP000179334"/>
    </source>
</evidence>
<comment type="catalytic activity">
    <reaction evidence="6">
        <text>cytidine(34) in tRNA(Ile2) + L-lysine + ATP = lysidine(34) in tRNA(Ile2) + AMP + diphosphate + H(+)</text>
        <dbReference type="Rhea" id="RHEA:43744"/>
        <dbReference type="Rhea" id="RHEA-COMP:10625"/>
        <dbReference type="Rhea" id="RHEA-COMP:10670"/>
        <dbReference type="ChEBI" id="CHEBI:15378"/>
        <dbReference type="ChEBI" id="CHEBI:30616"/>
        <dbReference type="ChEBI" id="CHEBI:32551"/>
        <dbReference type="ChEBI" id="CHEBI:33019"/>
        <dbReference type="ChEBI" id="CHEBI:82748"/>
        <dbReference type="ChEBI" id="CHEBI:83665"/>
        <dbReference type="ChEBI" id="CHEBI:456215"/>
        <dbReference type="EC" id="6.3.4.19"/>
    </reaction>
</comment>
<accession>A0A1F6SW83</accession>
<reference evidence="8 9" key="1">
    <citation type="journal article" date="2016" name="Nat. Commun.">
        <title>Thousands of microbial genomes shed light on interconnected biogeochemical processes in an aquifer system.</title>
        <authorList>
            <person name="Anantharaman K."/>
            <person name="Brown C.T."/>
            <person name="Hug L.A."/>
            <person name="Sharon I."/>
            <person name="Castelle C.J."/>
            <person name="Probst A.J."/>
            <person name="Thomas B.C."/>
            <person name="Singh A."/>
            <person name="Wilkins M.J."/>
            <person name="Karaoz U."/>
            <person name="Brodie E.L."/>
            <person name="Williams K.H."/>
            <person name="Hubbard S.S."/>
            <person name="Banfield J.F."/>
        </authorList>
    </citation>
    <scope>NUCLEOTIDE SEQUENCE [LARGE SCALE GENOMIC DNA]</scope>
</reference>
<dbReference type="NCBIfam" id="TIGR02432">
    <property type="entry name" value="lysidine_TilS_N"/>
    <property type="match status" value="1"/>
</dbReference>
<evidence type="ECO:0000256" key="5">
    <source>
        <dbReference type="ARBA" id="ARBA00022840"/>
    </source>
</evidence>
<gene>
    <name evidence="8" type="ORF">A2V91_02080</name>
</gene>
<dbReference type="SUPFAM" id="SSF52402">
    <property type="entry name" value="Adenine nucleotide alpha hydrolases-like"/>
    <property type="match status" value="1"/>
</dbReference>
<keyword evidence="4" id="KW-0547">Nucleotide-binding</keyword>
<keyword evidence="2" id="KW-0436">Ligase</keyword>
<evidence type="ECO:0000259" key="7">
    <source>
        <dbReference type="Pfam" id="PF01171"/>
    </source>
</evidence>
<evidence type="ECO:0000256" key="3">
    <source>
        <dbReference type="ARBA" id="ARBA00022694"/>
    </source>
</evidence>